<dbReference type="EMBL" id="NWTC01000027">
    <property type="protein sequence ID" value="PDT44898.1"/>
    <property type="molecule type" value="Genomic_DNA"/>
</dbReference>
<dbReference type="Pfam" id="PF00753">
    <property type="entry name" value="Lactamase_B"/>
    <property type="match status" value="1"/>
</dbReference>
<feature type="domain" description="Metallo-beta-lactamase" evidence="2">
    <location>
        <begin position="108"/>
        <end position="292"/>
    </location>
</feature>
<sequence>MQVAGNGRLDVFEAFVTICMLAAAGPVSPLPGETCRIALLPGFAAETQAPCEHASRLAARQPASVKAEALPFCALRPRSALGFSEAAPGVFVHRGKVAEPDPANVGDVSNIAFVVGSRGIAVIDAGGSRKVGEEIYLAIRERSTLPITHLILTHMHPDHVFGADPLREAGAAIIGHANLPRALADRAETYRANFARLIGEAAFLGSQAPVPDRVIAEQEMIDLGDRVLELRAFPSAHTASDLTVFDRTSGILFAGDLLFDTHTPALDGSLRGWLAALSRMKGFPARRVVPGHGGPLLDWPQAAEPVERYLGALEADTKRALDDGLALGPATEVIGRSEADRWLLFDLFNPRNATIAYTELEWDP</sequence>
<dbReference type="PANTHER" id="PTHR42951">
    <property type="entry name" value="METALLO-BETA-LACTAMASE DOMAIN-CONTAINING"/>
    <property type="match status" value="1"/>
</dbReference>
<dbReference type="GO" id="GO:0016787">
    <property type="term" value="F:hydrolase activity"/>
    <property type="evidence" value="ECO:0007669"/>
    <property type="project" value="UniProtKB-KW"/>
</dbReference>
<comment type="similarity">
    <text evidence="1">Belongs to the metallo-beta-lactamase superfamily. Class-B beta-lactamase family.</text>
</comment>
<evidence type="ECO:0000256" key="1">
    <source>
        <dbReference type="ARBA" id="ARBA00005250"/>
    </source>
</evidence>
<dbReference type="InterPro" id="IPR050855">
    <property type="entry name" value="NDM-1-like"/>
</dbReference>
<dbReference type="GO" id="GO:0017001">
    <property type="term" value="P:antibiotic catabolic process"/>
    <property type="evidence" value="ECO:0007669"/>
    <property type="project" value="UniProtKB-ARBA"/>
</dbReference>
<evidence type="ECO:0000313" key="4">
    <source>
        <dbReference type="Proteomes" id="UP000220353"/>
    </source>
</evidence>
<dbReference type="AlphaFoldDB" id="A0A2A6LRA8"/>
<dbReference type="SUPFAM" id="SSF56281">
    <property type="entry name" value="Metallo-hydrolase/oxidoreductase"/>
    <property type="match status" value="1"/>
</dbReference>
<name>A0A2A6LRA8_RHIFR</name>
<dbReference type="PANTHER" id="PTHR42951:SF4">
    <property type="entry name" value="ACYL-COENZYME A THIOESTERASE MBLAC2"/>
    <property type="match status" value="1"/>
</dbReference>
<protein>
    <submittedName>
        <fullName evidence="3">MBL fold metallo-hydrolase</fullName>
    </submittedName>
</protein>
<dbReference type="CDD" id="cd16282">
    <property type="entry name" value="metallo-hydrolase-like_MBL-fold"/>
    <property type="match status" value="1"/>
</dbReference>
<dbReference type="Gene3D" id="3.60.15.10">
    <property type="entry name" value="Ribonuclease Z/Hydroxyacylglutathione hydrolase-like"/>
    <property type="match status" value="1"/>
</dbReference>
<gene>
    <name evidence="3" type="ORF">CO661_26955</name>
</gene>
<dbReference type="SMART" id="SM00849">
    <property type="entry name" value="Lactamase_B"/>
    <property type="match status" value="1"/>
</dbReference>
<reference evidence="3 4" key="1">
    <citation type="submission" date="2017-09" db="EMBL/GenBank/DDBJ databases">
        <title>Comparative genomics of rhizobia isolated from Phaseolus vulgaris in China.</title>
        <authorList>
            <person name="Tong W."/>
        </authorList>
    </citation>
    <scope>NUCLEOTIDE SEQUENCE [LARGE SCALE GENOMIC DNA]</scope>
    <source>
        <strain evidence="3 4">PCH1</strain>
    </source>
</reference>
<dbReference type="InterPro" id="IPR001279">
    <property type="entry name" value="Metallo-B-lactamas"/>
</dbReference>
<keyword evidence="3" id="KW-0378">Hydrolase</keyword>
<comment type="caution">
    <text evidence="3">The sequence shown here is derived from an EMBL/GenBank/DDBJ whole genome shotgun (WGS) entry which is preliminary data.</text>
</comment>
<evidence type="ECO:0000313" key="3">
    <source>
        <dbReference type="EMBL" id="PDT44898.1"/>
    </source>
</evidence>
<dbReference type="InterPro" id="IPR036866">
    <property type="entry name" value="RibonucZ/Hydroxyglut_hydro"/>
</dbReference>
<dbReference type="NCBIfam" id="TIGR04559">
    <property type="entry name" value="SoxH_rel_PQQ_2"/>
    <property type="match status" value="1"/>
</dbReference>
<organism evidence="3 4">
    <name type="scientific">Rhizobium fredii</name>
    <name type="common">Sinorhizobium fredii</name>
    <dbReference type="NCBI Taxonomy" id="380"/>
    <lineage>
        <taxon>Bacteria</taxon>
        <taxon>Pseudomonadati</taxon>
        <taxon>Pseudomonadota</taxon>
        <taxon>Alphaproteobacteria</taxon>
        <taxon>Hyphomicrobiales</taxon>
        <taxon>Rhizobiaceae</taxon>
        <taxon>Sinorhizobium/Ensifer group</taxon>
        <taxon>Sinorhizobium</taxon>
    </lineage>
</organism>
<accession>A0A2A6LRA8</accession>
<dbReference type="InterPro" id="IPR030829">
    <property type="entry name" value="SoxH-rel_PQQ_2"/>
</dbReference>
<dbReference type="Proteomes" id="UP000220353">
    <property type="component" value="Unassembled WGS sequence"/>
</dbReference>
<proteinExistence type="inferred from homology"/>
<evidence type="ECO:0000259" key="2">
    <source>
        <dbReference type="SMART" id="SM00849"/>
    </source>
</evidence>